<evidence type="ECO:0000313" key="5">
    <source>
        <dbReference type="Proteomes" id="UP000654604"/>
    </source>
</evidence>
<keyword evidence="3" id="KW-0812">Transmembrane</keyword>
<proteinExistence type="inferred from homology"/>
<keyword evidence="2 3" id="KW-0472">Membrane</keyword>
<dbReference type="PANTHER" id="PTHR34295">
    <property type="entry name" value="BIOTIN TRANSPORTER BIOY"/>
    <property type="match status" value="1"/>
</dbReference>
<dbReference type="RefSeq" id="WP_193799505.1">
    <property type="nucleotide sequence ID" value="NZ_JADEWC010000002.1"/>
</dbReference>
<comment type="caution">
    <text evidence="4">The sequence shown here is derived from an EMBL/GenBank/DDBJ whole genome shotgun (WGS) entry which is preliminary data.</text>
</comment>
<feature type="transmembrane region" description="Helical" evidence="3">
    <location>
        <begin position="186"/>
        <end position="207"/>
    </location>
</feature>
<evidence type="ECO:0000256" key="1">
    <source>
        <dbReference type="ARBA" id="ARBA00010692"/>
    </source>
</evidence>
<evidence type="ECO:0000256" key="3">
    <source>
        <dbReference type="SAM" id="Phobius"/>
    </source>
</evidence>
<name>A0ABR9V097_9CHRO</name>
<comment type="subcellular location">
    <subcellularLocation>
        <location evidence="2">Cell membrane</location>
        <topology evidence="2">Multi-pass membrane protein</topology>
    </subcellularLocation>
</comment>
<keyword evidence="2" id="KW-0813">Transport</keyword>
<dbReference type="Proteomes" id="UP000654604">
    <property type="component" value="Unassembled WGS sequence"/>
</dbReference>
<keyword evidence="2" id="KW-1003">Cell membrane</keyword>
<dbReference type="InterPro" id="IPR003784">
    <property type="entry name" value="BioY"/>
</dbReference>
<dbReference type="EMBL" id="JADEWC010000002">
    <property type="protein sequence ID" value="MBE9221308.1"/>
    <property type="molecule type" value="Genomic_DNA"/>
</dbReference>
<dbReference type="PANTHER" id="PTHR34295:SF1">
    <property type="entry name" value="BIOTIN TRANSPORTER BIOY"/>
    <property type="match status" value="1"/>
</dbReference>
<reference evidence="4 5" key="1">
    <citation type="submission" date="2020-10" db="EMBL/GenBank/DDBJ databases">
        <authorList>
            <person name="Castelo-Branco R."/>
            <person name="Eusebio N."/>
            <person name="Adriana R."/>
            <person name="Vieira A."/>
            <person name="Brugerolle De Fraissinette N."/>
            <person name="Rezende De Castro R."/>
            <person name="Schneider M.P."/>
            <person name="Vasconcelos V."/>
            <person name="Leao P.N."/>
        </authorList>
    </citation>
    <scope>NUCLEOTIDE SEQUENCE [LARGE SCALE GENOMIC DNA]</scope>
    <source>
        <strain evidence="4 5">LEGE 03274</strain>
    </source>
</reference>
<feature type="transmembrane region" description="Helical" evidence="3">
    <location>
        <begin position="79"/>
        <end position="96"/>
    </location>
</feature>
<keyword evidence="3" id="KW-1133">Transmembrane helix</keyword>
<keyword evidence="5" id="KW-1185">Reference proteome</keyword>
<gene>
    <name evidence="4" type="ORF">IQ215_01230</name>
</gene>
<feature type="transmembrane region" description="Helical" evidence="3">
    <location>
        <begin position="54"/>
        <end position="72"/>
    </location>
</feature>
<feature type="transmembrane region" description="Helical" evidence="3">
    <location>
        <begin position="20"/>
        <end position="42"/>
    </location>
</feature>
<sequence>MNPLAKDDQNQLKINPIHEFLWALTGLMLTVFGTFVEVFFVIPQGTSLESFTPTSLGVTYQLVGVFLTGCLGGKNAGTYAQIAYLVLGLFKLPVFYQGGTFEYLNQPSFGYILGFIPGAWLCGYLAIPGKRRLEIFVYAIFFGLLVVHLCGILYLVGYTFITPIFGNELDPNYLTDAINLYTVTPFFSQIILIPLIATVAFIIRLILFY</sequence>
<dbReference type="Pfam" id="PF02632">
    <property type="entry name" value="BioY"/>
    <property type="match status" value="1"/>
</dbReference>
<comment type="similarity">
    <text evidence="1 2">Belongs to the BioY family.</text>
</comment>
<dbReference type="Gene3D" id="1.10.1760.20">
    <property type="match status" value="1"/>
</dbReference>
<evidence type="ECO:0000313" key="4">
    <source>
        <dbReference type="EMBL" id="MBE9221308.1"/>
    </source>
</evidence>
<protein>
    <recommendedName>
        <fullName evidence="2">Biotin transporter</fullName>
    </recommendedName>
</protein>
<feature type="transmembrane region" description="Helical" evidence="3">
    <location>
        <begin position="139"/>
        <end position="166"/>
    </location>
</feature>
<organism evidence="4 5">
    <name type="scientific">Cyanobacterium stanieri LEGE 03274</name>
    <dbReference type="NCBI Taxonomy" id="1828756"/>
    <lineage>
        <taxon>Bacteria</taxon>
        <taxon>Bacillati</taxon>
        <taxon>Cyanobacteriota</taxon>
        <taxon>Cyanophyceae</taxon>
        <taxon>Oscillatoriophycideae</taxon>
        <taxon>Chroococcales</taxon>
        <taxon>Geminocystaceae</taxon>
        <taxon>Cyanobacterium</taxon>
    </lineage>
</organism>
<dbReference type="PIRSF" id="PIRSF016661">
    <property type="entry name" value="BioY"/>
    <property type="match status" value="1"/>
</dbReference>
<evidence type="ECO:0000256" key="2">
    <source>
        <dbReference type="PIRNR" id="PIRNR016661"/>
    </source>
</evidence>
<feature type="transmembrane region" description="Helical" evidence="3">
    <location>
        <begin position="108"/>
        <end position="127"/>
    </location>
</feature>
<accession>A0ABR9V097</accession>